<dbReference type="KEGG" id="cld:CLSPO_c23990"/>
<sequence length="271" mass="32019">MKEFTFDFTSYRATVNSLSQFTGVDAVDIELFVHRNAYDYDSLLDKLIHQYNINLDSLDIRNLYLKTIQVTTNGDNCKSINKYGLLNTQEAIKKDTYLARYLKSKEIEIDFEKESINYKGRVYYRSKENSRKVDLCCTKLFSIMHYPINAFIYSDNVLNYPGMVRERPELIGNLAEAFDKSIERDWIKNSQCFLIVIKVNINDLDYTTFTDNKVEFEDDKEIVVKEWLIERSIDLIHDLKLRGWHSDIYAYMNSKHKVELENIIDTIKIND</sequence>
<organism evidence="1 2">
    <name type="scientific">Clostridium sporogenes</name>
    <dbReference type="NCBI Taxonomy" id="1509"/>
    <lineage>
        <taxon>Bacteria</taxon>
        <taxon>Bacillati</taxon>
        <taxon>Bacillota</taxon>
        <taxon>Clostridia</taxon>
        <taxon>Eubacteriales</taxon>
        <taxon>Clostridiaceae</taxon>
        <taxon>Clostridium</taxon>
    </lineage>
</organism>
<evidence type="ECO:0000313" key="2">
    <source>
        <dbReference type="Proteomes" id="UP000033052"/>
    </source>
</evidence>
<name>A0A7U4LNS0_CLOSG</name>
<protein>
    <submittedName>
        <fullName evidence="1">Uncharacterized protein</fullName>
    </submittedName>
</protein>
<dbReference type="AlphaFoldDB" id="A0A7U4LNS0"/>
<reference evidence="1 2" key="1">
    <citation type="journal article" date="2015" name="PLoS ONE">
        <title>A universal mariner transposon system for forward genetic studies in the genus clostridium.</title>
        <authorList>
            <person name="Zhang Y."/>
            <person name="Grosse-Honebrink A."/>
            <person name="Minton N.P."/>
        </authorList>
    </citation>
    <scope>NUCLEOTIDE SEQUENCE [LARGE SCALE GENOMIC DNA]</scope>
    <source>
        <strain evidence="1 2">NCIMB 10696</strain>
    </source>
</reference>
<accession>A0A7U4LNS0</accession>
<dbReference type="RefSeq" id="WP_033060198.1">
    <property type="nucleotide sequence ID" value="NZ_CP009225.1"/>
</dbReference>
<proteinExistence type="predicted"/>
<dbReference type="Proteomes" id="UP000033052">
    <property type="component" value="Chromosome"/>
</dbReference>
<evidence type="ECO:0000313" key="1">
    <source>
        <dbReference type="EMBL" id="AKC63119.1"/>
    </source>
</evidence>
<dbReference type="GeneID" id="92939075"/>
<dbReference type="EMBL" id="CP009225">
    <property type="protein sequence ID" value="AKC63119.1"/>
    <property type="molecule type" value="Genomic_DNA"/>
</dbReference>
<gene>
    <name evidence="1" type="ORF">CLSPO_c23990</name>
</gene>